<evidence type="ECO:0000256" key="7">
    <source>
        <dbReference type="ARBA" id="ARBA00023136"/>
    </source>
</evidence>
<feature type="transmembrane region" description="Helical" evidence="8">
    <location>
        <begin position="165"/>
        <end position="183"/>
    </location>
</feature>
<dbReference type="OrthoDB" id="5579088at2759"/>
<dbReference type="RefSeq" id="XP_018013278.1">
    <property type="nucleotide sequence ID" value="XM_018157789.2"/>
</dbReference>
<evidence type="ECO:0000313" key="10">
    <source>
        <dbReference type="RefSeq" id="XP_018013278.1"/>
    </source>
</evidence>
<keyword evidence="6" id="KW-0443">Lipid metabolism</keyword>
<evidence type="ECO:0000256" key="3">
    <source>
        <dbReference type="ARBA" id="ARBA00022801"/>
    </source>
</evidence>
<dbReference type="GO" id="GO:0008654">
    <property type="term" value="P:phospholipid biosynthetic process"/>
    <property type="evidence" value="ECO:0007669"/>
    <property type="project" value="TreeGrafter"/>
</dbReference>
<evidence type="ECO:0000256" key="2">
    <source>
        <dbReference type="ARBA" id="ARBA00022692"/>
    </source>
</evidence>
<feature type="transmembrane region" description="Helical" evidence="8">
    <location>
        <begin position="302"/>
        <end position="320"/>
    </location>
</feature>
<sequence length="326" mass="36680">MSMIRIFDLNWTQCIPTMVCTNRKLRIFRHYMLVPWYARAGATILVVAVLSFLQGADEIKHVDALTSKDSILNQVFVKMGWAWTLLAFLVLTLSLLPLSPQPLNASIKMALRALLLTIIFYTWCAVIFPSIEHYTGMCLSNNVVVSRHDKKKCLKSGHKFDSFDISGHAFLMVYCVLTIMQEAQTMRRYMALGQGIGKLNENPDAGNANVQGNSTMTKENAQNLLASDQPKSSEDINKVASSPVQENLEALPDSEVIKFQATYMRLWPIVSIAYVGVCVLCVMWDIVLVITTIYYHTLSEKLLGISIAASSFAFLYKYLFIKLNLL</sequence>
<evidence type="ECO:0000256" key="5">
    <source>
        <dbReference type="ARBA" id="ARBA00022989"/>
    </source>
</evidence>
<gene>
    <name evidence="10" type="primary">LOC108670323</name>
</gene>
<organism evidence="9 10">
    <name type="scientific">Hyalella azteca</name>
    <name type="common">Amphipod</name>
    <dbReference type="NCBI Taxonomy" id="294128"/>
    <lineage>
        <taxon>Eukaryota</taxon>
        <taxon>Metazoa</taxon>
        <taxon>Ecdysozoa</taxon>
        <taxon>Arthropoda</taxon>
        <taxon>Crustacea</taxon>
        <taxon>Multicrustacea</taxon>
        <taxon>Malacostraca</taxon>
        <taxon>Eumalacostraca</taxon>
        <taxon>Peracarida</taxon>
        <taxon>Amphipoda</taxon>
        <taxon>Senticaudata</taxon>
        <taxon>Talitrida</taxon>
        <taxon>Talitroidea</taxon>
        <taxon>Hyalellidae</taxon>
        <taxon>Hyalella</taxon>
    </lineage>
</organism>
<dbReference type="Pfam" id="PF10261">
    <property type="entry name" value="FIT"/>
    <property type="match status" value="1"/>
</dbReference>
<feature type="transmembrane region" description="Helical" evidence="8">
    <location>
        <begin position="36"/>
        <end position="56"/>
    </location>
</feature>
<keyword evidence="2 8" id="KW-0812">Transmembrane</keyword>
<reference evidence="10" key="1">
    <citation type="submission" date="2025-08" db="UniProtKB">
        <authorList>
            <consortium name="RefSeq"/>
        </authorList>
    </citation>
    <scope>IDENTIFICATION</scope>
    <source>
        <tissue evidence="10">Whole organism</tissue>
    </source>
</reference>
<evidence type="ECO:0000256" key="6">
    <source>
        <dbReference type="ARBA" id="ARBA00023098"/>
    </source>
</evidence>
<dbReference type="Proteomes" id="UP000694843">
    <property type="component" value="Unplaced"/>
</dbReference>
<dbReference type="GO" id="GO:0005789">
    <property type="term" value="C:endoplasmic reticulum membrane"/>
    <property type="evidence" value="ECO:0007669"/>
    <property type="project" value="UniProtKB-SubCell"/>
</dbReference>
<dbReference type="AlphaFoldDB" id="A0A8B7NI19"/>
<keyword evidence="4" id="KW-0256">Endoplasmic reticulum</keyword>
<dbReference type="GO" id="GO:0019915">
    <property type="term" value="P:lipid storage"/>
    <property type="evidence" value="ECO:0007669"/>
    <property type="project" value="InterPro"/>
</dbReference>
<dbReference type="InterPro" id="IPR019388">
    <property type="entry name" value="FIT"/>
</dbReference>
<keyword evidence="9" id="KW-1185">Reference proteome</keyword>
<dbReference type="PANTHER" id="PTHR23129:SF0">
    <property type="entry name" value="ACYL-COENZYME A DIPHOSPHATASE FITM2"/>
    <property type="match status" value="1"/>
</dbReference>
<feature type="transmembrane region" description="Helical" evidence="8">
    <location>
        <begin position="110"/>
        <end position="131"/>
    </location>
</feature>
<protein>
    <submittedName>
        <fullName evidence="10">Acyl-coenzyme A diphosphatase FITM2 isoform X1</fullName>
    </submittedName>
</protein>
<dbReference type="GO" id="GO:0034389">
    <property type="term" value="P:lipid droplet organization"/>
    <property type="evidence" value="ECO:0007669"/>
    <property type="project" value="TreeGrafter"/>
</dbReference>
<accession>A0A8B7NI19</accession>
<keyword evidence="7 8" id="KW-0472">Membrane</keyword>
<evidence type="ECO:0000256" key="4">
    <source>
        <dbReference type="ARBA" id="ARBA00022824"/>
    </source>
</evidence>
<dbReference type="GO" id="GO:0010945">
    <property type="term" value="F:coenzyme A diphosphatase activity"/>
    <property type="evidence" value="ECO:0007669"/>
    <property type="project" value="InterPro"/>
</dbReference>
<evidence type="ECO:0000313" key="9">
    <source>
        <dbReference type="Proteomes" id="UP000694843"/>
    </source>
</evidence>
<evidence type="ECO:0000256" key="8">
    <source>
        <dbReference type="SAM" id="Phobius"/>
    </source>
</evidence>
<name>A0A8B7NI19_HYAAZ</name>
<dbReference type="PANTHER" id="PTHR23129">
    <property type="entry name" value="ACYL-COENZYME A DIPHOSPHATASE FITM2"/>
    <property type="match status" value="1"/>
</dbReference>
<keyword evidence="3" id="KW-0378">Hydrolase</keyword>
<evidence type="ECO:0000256" key="1">
    <source>
        <dbReference type="ARBA" id="ARBA00004477"/>
    </source>
</evidence>
<keyword evidence="5 8" id="KW-1133">Transmembrane helix</keyword>
<proteinExistence type="predicted"/>
<dbReference type="GeneID" id="108670323"/>
<dbReference type="KEGG" id="hazt:108670323"/>
<comment type="subcellular location">
    <subcellularLocation>
        <location evidence="1">Endoplasmic reticulum membrane</location>
        <topology evidence="1">Multi-pass membrane protein</topology>
    </subcellularLocation>
</comment>
<feature type="transmembrane region" description="Helical" evidence="8">
    <location>
        <begin position="76"/>
        <end position="98"/>
    </location>
</feature>
<feature type="transmembrane region" description="Helical" evidence="8">
    <location>
        <begin position="266"/>
        <end position="296"/>
    </location>
</feature>